<gene>
    <name evidence="7" type="ORF">BOTBODRAFT_414223</name>
</gene>
<keyword evidence="2 4" id="KW-0547">Nucleotide-binding</keyword>
<dbReference type="GO" id="GO:0005524">
    <property type="term" value="F:ATP binding"/>
    <property type="evidence" value="ECO:0007669"/>
    <property type="project" value="UniProtKB-UniRule"/>
</dbReference>
<feature type="domain" description="Protein kinase" evidence="6">
    <location>
        <begin position="215"/>
        <end position="358"/>
    </location>
</feature>
<dbReference type="Gene3D" id="1.10.510.10">
    <property type="entry name" value="Transferase(Phosphotransferase) domain 1"/>
    <property type="match status" value="1"/>
</dbReference>
<dbReference type="PROSITE" id="PS00107">
    <property type="entry name" value="PROTEIN_KINASE_ATP"/>
    <property type="match status" value="1"/>
</dbReference>
<evidence type="ECO:0000259" key="6">
    <source>
        <dbReference type="PROSITE" id="PS50011"/>
    </source>
</evidence>
<dbReference type="PROSITE" id="PS50011">
    <property type="entry name" value="PROTEIN_KINASE_DOM"/>
    <property type="match status" value="1"/>
</dbReference>
<dbReference type="STRING" id="930990.A0A067MA64"/>
<accession>A0A067MA64</accession>
<dbReference type="PROSITE" id="PS00108">
    <property type="entry name" value="PROTEIN_KINASE_ST"/>
    <property type="match status" value="1"/>
</dbReference>
<dbReference type="Gene3D" id="1.20.930.20">
    <property type="entry name" value="Adaptor protein Cbl, N-terminal domain"/>
    <property type="match status" value="1"/>
</dbReference>
<evidence type="ECO:0000256" key="2">
    <source>
        <dbReference type="ARBA" id="ARBA00022741"/>
    </source>
</evidence>
<dbReference type="InterPro" id="IPR017441">
    <property type="entry name" value="Protein_kinase_ATP_BS"/>
</dbReference>
<evidence type="ECO:0000256" key="5">
    <source>
        <dbReference type="RuleBase" id="RU000304"/>
    </source>
</evidence>
<dbReference type="AlphaFoldDB" id="A0A067MA64"/>
<sequence>MDGLGAVSTLFSAVVYLKGVADQVQQNREECQKFARHAEDVLRLIEAECERGVPPDVVARLSNLERCLVELATTLEDLAEQPLLKRILWKDEVAARVAKSYKQLSETVELFNLGAKIDIRRFQYENQEARKADTEMLRSNFEKVLNNEYEIIKLLEIQKAQMQEAMMSVHKRLLQLDDSIERRFLEKGMQAMQRRSNGKRIIPDVFIITSLDIVIHQDKKLGVGGFGQVFEADWQGTTVAVKVLEKGIPNYVFESEIEVWKHLRHPNILEFFGSCSIADPPFAVCALKSNRDVLNYLRRNPNEDRLKLLHQASLGLVYLHKNAVIHGDLKATNILVDERGVACLCDFGLSRIRTHTTT</sequence>
<dbReference type="InterPro" id="IPR051681">
    <property type="entry name" value="Ser/Thr_Kinases-Pseudokinases"/>
</dbReference>
<evidence type="ECO:0000256" key="4">
    <source>
        <dbReference type="PROSITE-ProRule" id="PRU10141"/>
    </source>
</evidence>
<dbReference type="GO" id="GO:0007166">
    <property type="term" value="P:cell surface receptor signaling pathway"/>
    <property type="evidence" value="ECO:0007669"/>
    <property type="project" value="InterPro"/>
</dbReference>
<dbReference type="OrthoDB" id="2802511at2759"/>
<protein>
    <recommendedName>
        <fullName evidence="6">Protein kinase domain-containing protein</fullName>
    </recommendedName>
</protein>
<keyword evidence="1 5" id="KW-0723">Serine/threonine-protein kinase</keyword>
<comment type="similarity">
    <text evidence="5">Belongs to the protein kinase superfamily.</text>
</comment>
<evidence type="ECO:0000256" key="3">
    <source>
        <dbReference type="ARBA" id="ARBA00022840"/>
    </source>
</evidence>
<name>A0A067MA64_BOTB1</name>
<proteinExistence type="inferred from homology"/>
<dbReference type="InParanoid" id="A0A067MA64"/>
<organism evidence="7 8">
    <name type="scientific">Botryobasidium botryosum (strain FD-172 SS1)</name>
    <dbReference type="NCBI Taxonomy" id="930990"/>
    <lineage>
        <taxon>Eukaryota</taxon>
        <taxon>Fungi</taxon>
        <taxon>Dikarya</taxon>
        <taxon>Basidiomycota</taxon>
        <taxon>Agaricomycotina</taxon>
        <taxon>Agaricomycetes</taxon>
        <taxon>Cantharellales</taxon>
        <taxon>Botryobasidiaceae</taxon>
        <taxon>Botryobasidium</taxon>
    </lineage>
</organism>
<dbReference type="SMART" id="SM00220">
    <property type="entry name" value="S_TKc"/>
    <property type="match status" value="1"/>
</dbReference>
<dbReference type="InterPro" id="IPR008271">
    <property type="entry name" value="Ser/Thr_kinase_AS"/>
</dbReference>
<evidence type="ECO:0000313" key="7">
    <source>
        <dbReference type="EMBL" id="KDQ12658.1"/>
    </source>
</evidence>
<dbReference type="InterPro" id="IPR036537">
    <property type="entry name" value="Adaptor_Cbl_N_dom_sf"/>
</dbReference>
<dbReference type="EMBL" id="KL198049">
    <property type="protein sequence ID" value="KDQ12658.1"/>
    <property type="molecule type" value="Genomic_DNA"/>
</dbReference>
<dbReference type="SUPFAM" id="SSF56112">
    <property type="entry name" value="Protein kinase-like (PK-like)"/>
    <property type="match status" value="1"/>
</dbReference>
<feature type="binding site" evidence="4">
    <location>
        <position position="242"/>
    </location>
    <ligand>
        <name>ATP</name>
        <dbReference type="ChEBI" id="CHEBI:30616"/>
    </ligand>
</feature>
<dbReference type="PANTHER" id="PTHR44329">
    <property type="entry name" value="SERINE/THREONINE-PROTEIN KINASE TNNI3K-RELATED"/>
    <property type="match status" value="1"/>
</dbReference>
<dbReference type="GO" id="GO:0004674">
    <property type="term" value="F:protein serine/threonine kinase activity"/>
    <property type="evidence" value="ECO:0007669"/>
    <property type="project" value="UniProtKB-KW"/>
</dbReference>
<keyword evidence="1 5" id="KW-0418">Kinase</keyword>
<dbReference type="Proteomes" id="UP000027195">
    <property type="component" value="Unassembled WGS sequence"/>
</dbReference>
<dbReference type="Pfam" id="PF07714">
    <property type="entry name" value="PK_Tyr_Ser-Thr"/>
    <property type="match status" value="1"/>
</dbReference>
<keyword evidence="1 5" id="KW-0808">Transferase</keyword>
<dbReference type="PANTHER" id="PTHR44329:SF214">
    <property type="entry name" value="PROTEIN KINASE DOMAIN-CONTAINING PROTEIN"/>
    <property type="match status" value="1"/>
</dbReference>
<dbReference type="InterPro" id="IPR059179">
    <property type="entry name" value="MLKL-like_MCAfunc"/>
</dbReference>
<dbReference type="HOGENOM" id="CLU_000288_7_38_1"/>
<evidence type="ECO:0000256" key="1">
    <source>
        <dbReference type="ARBA" id="ARBA00022527"/>
    </source>
</evidence>
<dbReference type="InterPro" id="IPR011009">
    <property type="entry name" value="Kinase-like_dom_sf"/>
</dbReference>
<dbReference type="InterPro" id="IPR001245">
    <property type="entry name" value="Ser-Thr/Tyr_kinase_cat_dom"/>
</dbReference>
<keyword evidence="8" id="KW-1185">Reference proteome</keyword>
<dbReference type="InterPro" id="IPR000719">
    <property type="entry name" value="Prot_kinase_dom"/>
</dbReference>
<keyword evidence="3 4" id="KW-0067">ATP-binding</keyword>
<evidence type="ECO:0000313" key="8">
    <source>
        <dbReference type="Proteomes" id="UP000027195"/>
    </source>
</evidence>
<reference evidence="8" key="1">
    <citation type="journal article" date="2014" name="Proc. Natl. Acad. Sci. U.S.A.">
        <title>Extensive sampling of basidiomycete genomes demonstrates inadequacy of the white-rot/brown-rot paradigm for wood decay fungi.</title>
        <authorList>
            <person name="Riley R."/>
            <person name="Salamov A.A."/>
            <person name="Brown D.W."/>
            <person name="Nagy L.G."/>
            <person name="Floudas D."/>
            <person name="Held B.W."/>
            <person name="Levasseur A."/>
            <person name="Lombard V."/>
            <person name="Morin E."/>
            <person name="Otillar R."/>
            <person name="Lindquist E.A."/>
            <person name="Sun H."/>
            <person name="LaButti K.M."/>
            <person name="Schmutz J."/>
            <person name="Jabbour D."/>
            <person name="Luo H."/>
            <person name="Baker S.E."/>
            <person name="Pisabarro A.G."/>
            <person name="Walton J.D."/>
            <person name="Blanchette R.A."/>
            <person name="Henrissat B."/>
            <person name="Martin F."/>
            <person name="Cullen D."/>
            <person name="Hibbett D.S."/>
            <person name="Grigoriev I.V."/>
        </authorList>
    </citation>
    <scope>NUCLEOTIDE SEQUENCE [LARGE SCALE GENOMIC DNA]</scope>
    <source>
        <strain evidence="8">FD-172 SS1</strain>
    </source>
</reference>
<dbReference type="CDD" id="cd21037">
    <property type="entry name" value="MLKL_NTD"/>
    <property type="match status" value="1"/>
</dbReference>